<dbReference type="InterPro" id="IPR023662">
    <property type="entry name" value="Rhomboid_protease_GlpG"/>
</dbReference>
<evidence type="ECO:0000259" key="11">
    <source>
        <dbReference type="Pfam" id="PF12122"/>
    </source>
</evidence>
<keyword evidence="3" id="KW-1003">Cell membrane</keyword>
<feature type="transmembrane region" description="Helical" evidence="9">
    <location>
        <begin position="225"/>
        <end position="247"/>
    </location>
</feature>
<evidence type="ECO:0000313" key="12">
    <source>
        <dbReference type="EMBL" id="OEY68949.1"/>
    </source>
</evidence>
<proteinExistence type="inferred from homology"/>
<dbReference type="PANTHER" id="PTHR43731">
    <property type="entry name" value="RHOMBOID PROTEASE"/>
    <property type="match status" value="1"/>
</dbReference>
<comment type="caution">
    <text evidence="12">The sequence shown here is derived from an EMBL/GenBank/DDBJ whole genome shotgun (WGS) entry which is preliminary data.</text>
</comment>
<reference evidence="13" key="1">
    <citation type="submission" date="2016-09" db="EMBL/GenBank/DDBJ databases">
        <authorList>
            <person name="Wan X."/>
            <person name="Hou S."/>
        </authorList>
    </citation>
    <scope>NUCLEOTIDE SEQUENCE [LARGE SCALE GENOMIC DNA]</scope>
    <source>
        <strain evidence="13">KH87</strain>
    </source>
</reference>
<dbReference type="Gene3D" id="3.30.70.2350">
    <property type="match status" value="1"/>
</dbReference>
<evidence type="ECO:0000256" key="4">
    <source>
        <dbReference type="ARBA" id="ARBA00022519"/>
    </source>
</evidence>
<gene>
    <name evidence="12" type="ORF">BI198_04720</name>
</gene>
<keyword evidence="5 9" id="KW-0812">Transmembrane</keyword>
<dbReference type="GO" id="GO:0006508">
    <property type="term" value="P:proteolysis"/>
    <property type="evidence" value="ECO:0007669"/>
    <property type="project" value="UniProtKB-KW"/>
</dbReference>
<feature type="transmembrane region" description="Helical" evidence="9">
    <location>
        <begin position="97"/>
        <end position="119"/>
    </location>
</feature>
<keyword evidence="13" id="KW-1185">Reference proteome</keyword>
<accession>A0A1E7Q475</accession>
<evidence type="ECO:0000256" key="1">
    <source>
        <dbReference type="ARBA" id="ARBA00004141"/>
    </source>
</evidence>
<dbReference type="Pfam" id="PF12122">
    <property type="entry name" value="Rhomboid_N"/>
    <property type="match status" value="1"/>
</dbReference>
<feature type="domain" description="Peptidase S54 GlpG peptidase N-terminal" evidence="11">
    <location>
        <begin position="11"/>
        <end position="81"/>
    </location>
</feature>
<dbReference type="RefSeq" id="WP_070048515.1">
    <property type="nucleotide sequence ID" value="NZ_CBCSDO010000003.1"/>
</dbReference>
<dbReference type="GO" id="GO:0004252">
    <property type="term" value="F:serine-type endopeptidase activity"/>
    <property type="evidence" value="ECO:0007669"/>
    <property type="project" value="InterPro"/>
</dbReference>
<keyword evidence="4" id="KW-0997">Cell inner membrane</keyword>
<dbReference type="NCBIfam" id="TIGR04239">
    <property type="entry name" value="rhombo_GlpG"/>
    <property type="match status" value="1"/>
</dbReference>
<dbReference type="STRING" id="1628148.BI198_04720"/>
<feature type="domain" description="Peptidase S54 rhomboid" evidence="10">
    <location>
        <begin position="134"/>
        <end position="271"/>
    </location>
</feature>
<evidence type="ECO:0000256" key="9">
    <source>
        <dbReference type="SAM" id="Phobius"/>
    </source>
</evidence>
<sequence length="276" mass="31229">MTESYLEVFAVLNSAKAAQLFADYCQAQGIAVHLEIKSTDVAELYCAADQLAQAEAELAQFMQQPQHKRYQQAAWQLSKPSASQTTVLPSINWQRSLLLAPLTTAMLVLCLLVYAWMYFDWPSAAKWLQLSEPAQLWRWFTPMLLHFSLTHLVFNLAWWWLLGRQFERVLGFALLANFTLSVALISNAAQYFMTGPNFGGLSGVVYGLFGYCWLAGLINPRQRMFISSGMAGFLVLWLVLGFFDLLWVNMANWAHLAGLVSGMAWALILRKHPGRH</sequence>
<evidence type="ECO:0000259" key="10">
    <source>
        <dbReference type="Pfam" id="PF01694"/>
    </source>
</evidence>
<dbReference type="GO" id="GO:0016020">
    <property type="term" value="C:membrane"/>
    <property type="evidence" value="ECO:0007669"/>
    <property type="project" value="UniProtKB-SubCell"/>
</dbReference>
<dbReference type="InterPro" id="IPR038236">
    <property type="entry name" value="GlpG_N_sf"/>
</dbReference>
<evidence type="ECO:0000256" key="2">
    <source>
        <dbReference type="ARBA" id="ARBA00009045"/>
    </source>
</evidence>
<organism evidence="12 13">
    <name type="scientific">Rheinheimera salexigens</name>
    <dbReference type="NCBI Taxonomy" id="1628148"/>
    <lineage>
        <taxon>Bacteria</taxon>
        <taxon>Pseudomonadati</taxon>
        <taxon>Pseudomonadota</taxon>
        <taxon>Gammaproteobacteria</taxon>
        <taxon>Chromatiales</taxon>
        <taxon>Chromatiaceae</taxon>
        <taxon>Rheinheimera</taxon>
    </lineage>
</organism>
<dbReference type="InterPro" id="IPR050925">
    <property type="entry name" value="Rhomboid_protease_S54"/>
</dbReference>
<keyword evidence="8 9" id="KW-0472">Membrane</keyword>
<dbReference type="SUPFAM" id="SSF144091">
    <property type="entry name" value="Rhomboid-like"/>
    <property type="match status" value="1"/>
</dbReference>
<dbReference type="EMBL" id="MKEK01000001">
    <property type="protein sequence ID" value="OEY68949.1"/>
    <property type="molecule type" value="Genomic_DNA"/>
</dbReference>
<dbReference type="InterPro" id="IPR035952">
    <property type="entry name" value="Rhomboid-like_sf"/>
</dbReference>
<feature type="transmembrane region" description="Helical" evidence="9">
    <location>
        <begin position="198"/>
        <end position="218"/>
    </location>
</feature>
<evidence type="ECO:0000256" key="5">
    <source>
        <dbReference type="ARBA" id="ARBA00022692"/>
    </source>
</evidence>
<evidence type="ECO:0000256" key="7">
    <source>
        <dbReference type="ARBA" id="ARBA00022989"/>
    </source>
</evidence>
<keyword evidence="7 9" id="KW-1133">Transmembrane helix</keyword>
<dbReference type="Proteomes" id="UP000242258">
    <property type="component" value="Unassembled WGS sequence"/>
</dbReference>
<evidence type="ECO:0000256" key="3">
    <source>
        <dbReference type="ARBA" id="ARBA00022475"/>
    </source>
</evidence>
<evidence type="ECO:0000313" key="13">
    <source>
        <dbReference type="Proteomes" id="UP000242258"/>
    </source>
</evidence>
<comment type="similarity">
    <text evidence="2">Belongs to the peptidase S54 family.</text>
</comment>
<keyword evidence="6" id="KW-0378">Hydrolase</keyword>
<dbReference type="OrthoDB" id="9778341at2"/>
<dbReference type="InterPro" id="IPR022764">
    <property type="entry name" value="Peptidase_S54_rhomboid_dom"/>
</dbReference>
<dbReference type="Pfam" id="PF01694">
    <property type="entry name" value="Rhomboid"/>
    <property type="match status" value="1"/>
</dbReference>
<dbReference type="InterPro" id="IPR022732">
    <property type="entry name" value="Peptidase_S54_GlpG_N"/>
</dbReference>
<evidence type="ECO:0000256" key="6">
    <source>
        <dbReference type="ARBA" id="ARBA00022801"/>
    </source>
</evidence>
<dbReference type="AlphaFoldDB" id="A0A1E7Q475"/>
<protein>
    <submittedName>
        <fullName evidence="12">Rhomboid family intramembrane serine protease GlpG</fullName>
    </submittedName>
</protein>
<feature type="transmembrane region" description="Helical" evidence="9">
    <location>
        <begin position="169"/>
        <end position="192"/>
    </location>
</feature>
<keyword evidence="12" id="KW-0645">Protease</keyword>
<comment type="subcellular location">
    <subcellularLocation>
        <location evidence="1">Membrane</location>
        <topology evidence="1">Multi-pass membrane protein</topology>
    </subcellularLocation>
</comment>
<dbReference type="PANTHER" id="PTHR43731:SF14">
    <property type="entry name" value="PRESENILIN-ASSOCIATED RHOMBOID-LIKE PROTEIN, MITOCHONDRIAL"/>
    <property type="match status" value="1"/>
</dbReference>
<feature type="transmembrane region" description="Helical" evidence="9">
    <location>
        <begin position="139"/>
        <end position="162"/>
    </location>
</feature>
<name>A0A1E7Q475_9GAMM</name>
<evidence type="ECO:0000256" key="8">
    <source>
        <dbReference type="ARBA" id="ARBA00023136"/>
    </source>
</evidence>
<dbReference type="Gene3D" id="1.20.1540.10">
    <property type="entry name" value="Rhomboid-like"/>
    <property type="match status" value="1"/>
</dbReference>
<feature type="transmembrane region" description="Helical" evidence="9">
    <location>
        <begin position="253"/>
        <end position="269"/>
    </location>
</feature>